<organism evidence="1 2">
    <name type="scientific">Leptospira noguchii</name>
    <dbReference type="NCBI Taxonomy" id="28182"/>
    <lineage>
        <taxon>Bacteria</taxon>
        <taxon>Pseudomonadati</taxon>
        <taxon>Spirochaetota</taxon>
        <taxon>Spirochaetia</taxon>
        <taxon>Leptospirales</taxon>
        <taxon>Leptospiraceae</taxon>
        <taxon>Leptospira</taxon>
    </lineage>
</organism>
<proteinExistence type="predicted"/>
<evidence type="ECO:0000313" key="2">
    <source>
        <dbReference type="Proteomes" id="UP000012112"/>
    </source>
</evidence>
<dbReference type="RefSeq" id="WP_002177293.1">
    <property type="nucleotide sequence ID" value="NZ_AKWD02000020.1"/>
</dbReference>
<dbReference type="OrthoDB" id="10002115at2"/>
<protein>
    <submittedName>
        <fullName evidence="1">Uncharacterized protein</fullName>
    </submittedName>
</protein>
<accession>M6VD18</accession>
<dbReference type="Proteomes" id="UP000012112">
    <property type="component" value="Unassembled WGS sequence"/>
</dbReference>
<dbReference type="AlphaFoldDB" id="M6VD18"/>
<comment type="caution">
    <text evidence="1">The sequence shown here is derived from an EMBL/GenBank/DDBJ whole genome shotgun (WGS) entry which is preliminary data.</text>
</comment>
<reference evidence="1 2" key="1">
    <citation type="submission" date="2013-01" db="EMBL/GenBank/DDBJ databases">
        <authorList>
            <person name="Harkins D.M."/>
            <person name="Durkin A.S."/>
            <person name="Brinkac L.M."/>
            <person name="Haft D.H."/>
            <person name="Selengut J.D."/>
            <person name="Sanka R."/>
            <person name="DePew J."/>
            <person name="Purushe J."/>
            <person name="Matthias M.A."/>
            <person name="Vinetz J.M."/>
            <person name="Sutton G.G."/>
            <person name="Nierman W.C."/>
            <person name="Fouts D.E."/>
        </authorList>
    </citation>
    <scope>NUCLEOTIDE SEQUENCE [LARGE SCALE GENOMIC DNA]</scope>
    <source>
        <strain evidence="1 2">HAI1536</strain>
    </source>
</reference>
<gene>
    <name evidence="1" type="ORF">LEP1GSC172_4329</name>
</gene>
<name>M6VD18_9LEPT</name>
<dbReference type="EMBL" id="AKWD02000020">
    <property type="protein sequence ID" value="EMO54775.1"/>
    <property type="molecule type" value="Genomic_DNA"/>
</dbReference>
<sequence>MKLHLMIIFFFLSNCIYARHTYEPNESNIWHLNRICLNFSRIELEVKILKEEGKFRYFDSIDINSSKSMLNEILNNNILNKPNYKLSINYYENAEIRYNVLNILGIVTTGIFPVISNRVSKIDVVIIDEKNKIIFSKSEIFKWNAYFALWGVIIYPISNVQKIHNEILENAVSNSISEFCI</sequence>
<evidence type="ECO:0000313" key="1">
    <source>
        <dbReference type="EMBL" id="EMO54775.1"/>
    </source>
</evidence>